<dbReference type="CDD" id="cd00761">
    <property type="entry name" value="Glyco_tranf_GTA_type"/>
    <property type="match status" value="1"/>
</dbReference>
<dbReference type="Gene3D" id="3.90.550.10">
    <property type="entry name" value="Spore Coat Polysaccharide Biosynthesis Protein SpsA, Chain A"/>
    <property type="match status" value="1"/>
</dbReference>
<reference evidence="1 2" key="1">
    <citation type="journal article" date="2013" name="Mar. Genomics">
        <title>Expression of sulfatases in Rhodopirellula baltica and the diversity of sulfatases in the genus Rhodopirellula.</title>
        <authorList>
            <person name="Wegner C.E."/>
            <person name="Richter-Heitmann T."/>
            <person name="Klindworth A."/>
            <person name="Klockow C."/>
            <person name="Richter M."/>
            <person name="Achstetter T."/>
            <person name="Glockner F.O."/>
            <person name="Harder J."/>
        </authorList>
    </citation>
    <scope>NUCLEOTIDE SEQUENCE [LARGE SCALE GENOMIC DNA]</scope>
    <source>
        <strain evidence="1 2">SM1</strain>
    </source>
</reference>
<dbReference type="SUPFAM" id="SSF53448">
    <property type="entry name" value="Nucleotide-diphospho-sugar transferases"/>
    <property type="match status" value="1"/>
</dbReference>
<proteinExistence type="predicted"/>
<name>M5RIT3_9BACT</name>
<dbReference type="AlphaFoldDB" id="M5RIT3"/>
<organism evidence="1 2">
    <name type="scientific">Rhodopirellula maiorica SM1</name>
    <dbReference type="NCBI Taxonomy" id="1265738"/>
    <lineage>
        <taxon>Bacteria</taxon>
        <taxon>Pseudomonadati</taxon>
        <taxon>Planctomycetota</taxon>
        <taxon>Planctomycetia</taxon>
        <taxon>Pirellulales</taxon>
        <taxon>Pirellulaceae</taxon>
        <taxon>Novipirellula</taxon>
    </lineage>
</organism>
<dbReference type="EMBL" id="ANOG01000571">
    <property type="protein sequence ID" value="EMI19111.1"/>
    <property type="molecule type" value="Genomic_DNA"/>
</dbReference>
<evidence type="ECO:0000313" key="2">
    <source>
        <dbReference type="Proteomes" id="UP000011991"/>
    </source>
</evidence>
<evidence type="ECO:0000313" key="1">
    <source>
        <dbReference type="EMBL" id="EMI19111.1"/>
    </source>
</evidence>
<dbReference type="Proteomes" id="UP000011991">
    <property type="component" value="Unassembled WGS sequence"/>
</dbReference>
<dbReference type="OrthoDB" id="3010234at2"/>
<protein>
    <recommendedName>
        <fullName evidence="3">Glycosyl transferase family 2</fullName>
    </recommendedName>
</protein>
<comment type="caution">
    <text evidence="1">The sequence shown here is derived from an EMBL/GenBank/DDBJ whole genome shotgun (WGS) entry which is preliminary data.</text>
</comment>
<dbReference type="Pfam" id="PF13704">
    <property type="entry name" value="Glyco_tranf_2_4"/>
    <property type="match status" value="1"/>
</dbReference>
<sequence length="334" mass="38730">MDEAVTTDPSAAEQWKLRVETLRRNQFRRQGNLRALRTLPRLSSDAILCVMVVYNETLRLPDTLRHYREIGVDRFAVIDNLSNDGTVEYLQQQPDCDIYQMEDEFRNSAGGAGWRSGVIHSFYGCNRWVIITDADEHLVYDSFETKSLRNLIQHLEEHHLSAFPCLMIDMYSERGILTAVHEPERRLLDTCRQFDGSGYSQTYVEMTPTTPAWVRWAGGPAERYLNAPRGWLSKVPLMYWESDSWSINPHVAYPFEKNFCEPWGGLMHFKWLSDFADQVSIGVARNQYAENSKKYRLFQQAIAQHGDLNFVSERTQTYESSQSMVRTGLVSKIF</sequence>
<gene>
    <name evidence="1" type="ORF">RMSM_03961</name>
</gene>
<dbReference type="PATRIC" id="fig|1265738.3.peg.3963"/>
<dbReference type="InterPro" id="IPR029044">
    <property type="entry name" value="Nucleotide-diphossugar_trans"/>
</dbReference>
<evidence type="ECO:0008006" key="3">
    <source>
        <dbReference type="Google" id="ProtNLM"/>
    </source>
</evidence>
<keyword evidence="2" id="KW-1185">Reference proteome</keyword>
<dbReference type="RefSeq" id="WP_008699403.1">
    <property type="nucleotide sequence ID" value="NZ_ANOG01000571.1"/>
</dbReference>
<accession>M5RIT3</accession>